<sequence length="153" mass="17937">MVRRTRYSWLKNLVLSILSNGDPMHGYMIYKRIEDAVGVRWKPSIGTFYRLLARLRDDGLINCFKQNRRTVCRITDRGIEHIVNEVLTHLPKFIGVLNEILSAYLYIVRMRSTGVDPYIRERIEKLFTTANSIISIDTEIKKQALYNNTDRNS</sequence>
<dbReference type="SUPFAM" id="SSF46785">
    <property type="entry name" value="Winged helix' DNA-binding domain"/>
    <property type="match status" value="1"/>
</dbReference>
<dbReference type="PANTHER" id="PTHR43252">
    <property type="entry name" value="TRANSCRIPTIONAL REGULATOR YQJI"/>
    <property type="match status" value="1"/>
</dbReference>
<protein>
    <submittedName>
        <fullName evidence="2">PadR family transcriptional regulator</fullName>
    </submittedName>
</protein>
<dbReference type="Gene3D" id="1.10.10.10">
    <property type="entry name" value="Winged helix-like DNA-binding domain superfamily/Winged helix DNA-binding domain"/>
    <property type="match status" value="1"/>
</dbReference>
<dbReference type="PANTHER" id="PTHR43252:SF5">
    <property type="entry name" value="TRANSCRIPTIONAL REGULATOR, PADR-LIKE FAMILY"/>
    <property type="match status" value="1"/>
</dbReference>
<dbReference type="EMBL" id="DTBZ01000114">
    <property type="protein sequence ID" value="HGQ18542.1"/>
    <property type="molecule type" value="Genomic_DNA"/>
</dbReference>
<dbReference type="InterPro" id="IPR005149">
    <property type="entry name" value="Tscrpt_reg_PadR_N"/>
</dbReference>
<name>A0A7J3I6Q9_9CREN</name>
<evidence type="ECO:0000259" key="1">
    <source>
        <dbReference type="Pfam" id="PF03551"/>
    </source>
</evidence>
<dbReference type="AlphaFoldDB" id="A0A7J3I6Q9"/>
<accession>A0A7J3I6Q9</accession>
<proteinExistence type="predicted"/>
<dbReference type="InterPro" id="IPR036390">
    <property type="entry name" value="WH_DNA-bd_sf"/>
</dbReference>
<dbReference type="InterPro" id="IPR036388">
    <property type="entry name" value="WH-like_DNA-bd_sf"/>
</dbReference>
<comment type="caution">
    <text evidence="2">The sequence shown here is derived from an EMBL/GenBank/DDBJ whole genome shotgun (WGS) entry which is preliminary data.</text>
</comment>
<gene>
    <name evidence="2" type="ORF">ENT87_02910</name>
    <name evidence="3" type="ORF">ENU30_06175</name>
</gene>
<dbReference type="Pfam" id="PF03551">
    <property type="entry name" value="PadR"/>
    <property type="match status" value="1"/>
</dbReference>
<reference evidence="2" key="1">
    <citation type="journal article" date="2020" name="mSystems">
        <title>Genome- and Community-Level Interaction Insights into Carbon Utilization and Element Cycling Functions of Hydrothermarchaeota in Hydrothermal Sediment.</title>
        <authorList>
            <person name="Zhou Z."/>
            <person name="Liu Y."/>
            <person name="Xu W."/>
            <person name="Pan J."/>
            <person name="Luo Z.H."/>
            <person name="Li M."/>
        </authorList>
    </citation>
    <scope>NUCLEOTIDE SEQUENCE [LARGE SCALE GENOMIC DNA]</scope>
    <source>
        <strain evidence="2">SpSt-618</strain>
        <strain evidence="3">SpSt-657</strain>
    </source>
</reference>
<organism evidence="2">
    <name type="scientific">Ignisphaera aggregans</name>
    <dbReference type="NCBI Taxonomy" id="334771"/>
    <lineage>
        <taxon>Archaea</taxon>
        <taxon>Thermoproteota</taxon>
        <taxon>Thermoprotei</taxon>
        <taxon>Desulfurococcales</taxon>
        <taxon>Desulfurococcaceae</taxon>
        <taxon>Ignisphaera</taxon>
    </lineage>
</organism>
<evidence type="ECO:0000313" key="3">
    <source>
        <dbReference type="EMBL" id="HGQ18542.1"/>
    </source>
</evidence>
<feature type="domain" description="Transcription regulator PadR N-terminal" evidence="1">
    <location>
        <begin position="14"/>
        <end position="80"/>
    </location>
</feature>
<evidence type="ECO:0000313" key="2">
    <source>
        <dbReference type="EMBL" id="HGN36484.1"/>
    </source>
</evidence>
<dbReference type="EMBL" id="DTAI01000081">
    <property type="protein sequence ID" value="HGN36484.1"/>
    <property type="molecule type" value="Genomic_DNA"/>
</dbReference>